<evidence type="ECO:0000256" key="2">
    <source>
        <dbReference type="ARBA" id="ARBA00022723"/>
    </source>
</evidence>
<feature type="compositionally biased region" description="Acidic residues" evidence="4">
    <location>
        <begin position="134"/>
        <end position="148"/>
    </location>
</feature>
<dbReference type="AlphaFoldDB" id="A0A1E3QB93"/>
<feature type="compositionally biased region" description="Low complexity" evidence="4">
    <location>
        <begin position="149"/>
        <end position="166"/>
    </location>
</feature>
<keyword evidence="5" id="KW-1133">Transmembrane helix</keyword>
<feature type="region of interest" description="Disordered" evidence="4">
    <location>
        <begin position="131"/>
        <end position="171"/>
    </location>
</feature>
<dbReference type="STRING" id="675824.A0A1E3QB93"/>
<dbReference type="Pfam" id="PF03226">
    <property type="entry name" value="Yippee-Mis18"/>
    <property type="match status" value="1"/>
</dbReference>
<gene>
    <name evidence="7" type="ORF">LIPSTDRAFT_1535</name>
</gene>
<dbReference type="Proteomes" id="UP000094385">
    <property type="component" value="Unassembled WGS sequence"/>
</dbReference>
<dbReference type="OrthoDB" id="6407410at2759"/>
<evidence type="ECO:0000259" key="6">
    <source>
        <dbReference type="PROSITE" id="PS51792"/>
    </source>
</evidence>
<protein>
    <recommendedName>
        <fullName evidence="6">Yippee domain-containing protein</fullName>
    </recommendedName>
</protein>
<dbReference type="PANTHER" id="PTHR13848">
    <property type="entry name" value="PROTEIN YIPPEE-LIKE CG15309-RELATED"/>
    <property type="match status" value="1"/>
</dbReference>
<reference evidence="7 8" key="1">
    <citation type="journal article" date="2016" name="Proc. Natl. Acad. Sci. U.S.A.">
        <title>Comparative genomics of biotechnologically important yeasts.</title>
        <authorList>
            <person name="Riley R."/>
            <person name="Haridas S."/>
            <person name="Wolfe K.H."/>
            <person name="Lopes M.R."/>
            <person name="Hittinger C.T."/>
            <person name="Goeker M."/>
            <person name="Salamov A.A."/>
            <person name="Wisecaver J.H."/>
            <person name="Long T.M."/>
            <person name="Calvey C.H."/>
            <person name="Aerts A.L."/>
            <person name="Barry K.W."/>
            <person name="Choi C."/>
            <person name="Clum A."/>
            <person name="Coughlan A.Y."/>
            <person name="Deshpande S."/>
            <person name="Douglass A.P."/>
            <person name="Hanson S.J."/>
            <person name="Klenk H.-P."/>
            <person name="LaButti K.M."/>
            <person name="Lapidus A."/>
            <person name="Lindquist E.A."/>
            <person name="Lipzen A.M."/>
            <person name="Meier-Kolthoff J.P."/>
            <person name="Ohm R.A."/>
            <person name="Otillar R.P."/>
            <person name="Pangilinan J.L."/>
            <person name="Peng Y."/>
            <person name="Rokas A."/>
            <person name="Rosa C.A."/>
            <person name="Scheuner C."/>
            <person name="Sibirny A.A."/>
            <person name="Slot J.C."/>
            <person name="Stielow J.B."/>
            <person name="Sun H."/>
            <person name="Kurtzman C.P."/>
            <person name="Blackwell M."/>
            <person name="Grigoriev I.V."/>
            <person name="Jeffries T.W."/>
        </authorList>
    </citation>
    <scope>NUCLEOTIDE SEQUENCE [LARGE SCALE GENOMIC DNA]</scope>
    <source>
        <strain evidence="7 8">NRRL Y-11557</strain>
    </source>
</reference>
<accession>A0A1E3QB93</accession>
<dbReference type="InterPro" id="IPR039058">
    <property type="entry name" value="Yippee_fam"/>
</dbReference>
<keyword evidence="3" id="KW-0862">Zinc</keyword>
<evidence type="ECO:0000256" key="1">
    <source>
        <dbReference type="ARBA" id="ARBA00005613"/>
    </source>
</evidence>
<dbReference type="EMBL" id="KV454291">
    <property type="protein sequence ID" value="ODQ74774.1"/>
    <property type="molecule type" value="Genomic_DNA"/>
</dbReference>
<organism evidence="7 8">
    <name type="scientific">Lipomyces starkeyi NRRL Y-11557</name>
    <dbReference type="NCBI Taxonomy" id="675824"/>
    <lineage>
        <taxon>Eukaryota</taxon>
        <taxon>Fungi</taxon>
        <taxon>Dikarya</taxon>
        <taxon>Ascomycota</taxon>
        <taxon>Saccharomycotina</taxon>
        <taxon>Lipomycetes</taxon>
        <taxon>Lipomycetales</taxon>
        <taxon>Lipomycetaceae</taxon>
        <taxon>Lipomyces</taxon>
    </lineage>
</organism>
<dbReference type="InterPro" id="IPR004910">
    <property type="entry name" value="Yippee/Mis18/Cereblon"/>
</dbReference>
<dbReference type="GO" id="GO:0046872">
    <property type="term" value="F:metal ion binding"/>
    <property type="evidence" value="ECO:0007669"/>
    <property type="project" value="UniProtKB-KW"/>
</dbReference>
<keyword evidence="5" id="KW-0472">Membrane</keyword>
<evidence type="ECO:0000256" key="5">
    <source>
        <dbReference type="SAM" id="Phobius"/>
    </source>
</evidence>
<name>A0A1E3QB93_LIPST</name>
<feature type="domain" description="Yippee" evidence="6">
    <location>
        <begin position="191"/>
        <end position="288"/>
    </location>
</feature>
<evidence type="ECO:0000256" key="3">
    <source>
        <dbReference type="ARBA" id="ARBA00022833"/>
    </source>
</evidence>
<dbReference type="InterPro" id="IPR034751">
    <property type="entry name" value="Yippee"/>
</dbReference>
<feature type="transmembrane region" description="Helical" evidence="5">
    <location>
        <begin position="33"/>
        <end position="56"/>
    </location>
</feature>
<sequence length="359" mass="39737">MNADCLRGNCEKKVLLVNMDKPKHPTDRQSSTITFTLVLFFVAFLLWQVLLASLIVRPGFYYPVSVSSTAQNSSTADPESNGVSESGRSTIQFASGRELHRTSVYSIKQHSARMLQPKEILSYLAPPRKRVHDVDDDENSSDESDSIDEYFSSRSRMSSVPSPSESAIPTLPSPKRVAETLLPDTHPHPLTIFRCRRCQAHLVPYACIISKSFTGRLGRAVLVSDVQNVIVGKSGERMLVTGLHTVADISCTCCDINVGWKYLGAFERSQSYKVGKYILELKRVVKETVAVGVDEDMLDYIPRLDVQKLESELWSATPGLRRASTSSVLRSLLDNEVLRAKCAEAEDANAAIAPEVVVE</sequence>
<evidence type="ECO:0000256" key="4">
    <source>
        <dbReference type="SAM" id="MobiDB-lite"/>
    </source>
</evidence>
<keyword evidence="5" id="KW-0812">Transmembrane</keyword>
<keyword evidence="8" id="KW-1185">Reference proteome</keyword>
<proteinExistence type="inferred from homology"/>
<comment type="similarity">
    <text evidence="1">Belongs to the yippee family.</text>
</comment>
<evidence type="ECO:0000313" key="7">
    <source>
        <dbReference type="EMBL" id="ODQ74774.1"/>
    </source>
</evidence>
<keyword evidence="2" id="KW-0479">Metal-binding</keyword>
<dbReference type="PROSITE" id="PS51792">
    <property type="entry name" value="YIPPEE"/>
    <property type="match status" value="1"/>
</dbReference>
<evidence type="ECO:0000313" key="8">
    <source>
        <dbReference type="Proteomes" id="UP000094385"/>
    </source>
</evidence>